<keyword evidence="4" id="KW-1185">Reference proteome</keyword>
<evidence type="ECO:0000256" key="1">
    <source>
        <dbReference type="ARBA" id="ARBA00009199"/>
    </source>
</evidence>
<organism evidence="3 4">
    <name type="scientific">Blastococcus aurantiacus</name>
    <dbReference type="NCBI Taxonomy" id="1550231"/>
    <lineage>
        <taxon>Bacteria</taxon>
        <taxon>Bacillati</taxon>
        <taxon>Actinomycetota</taxon>
        <taxon>Actinomycetes</taxon>
        <taxon>Geodermatophilales</taxon>
        <taxon>Geodermatophilaceae</taxon>
        <taxon>Blastococcus</taxon>
    </lineage>
</organism>
<dbReference type="PROSITE" id="PS00571">
    <property type="entry name" value="AMIDASES"/>
    <property type="match status" value="1"/>
</dbReference>
<sequence>MTEPWLQDACSLVGAFRAREISPVEAVQAVLDAVDADGELNAVCHVDAEKALAAARIADVDRPFGGVPFAVKELEPVEGWPYPRGSRLLEGSTGPFTTVHVERIRDRGGAIPVVQTTSSEFGLVGYTSTKLHGTTRNPWNPALTPGGSSGGTAAAVAGGLVPIGTGTDGGGSIRIPAGYAGLVGIKTSFRTIPFAPFAQIEPLHSTVGCLSRSVRDTARWLDVANGAHPRDPFSLPRVEGFEAGLGSHDLAGLRVAVLPDFGGAVVHPDVVAAIEDAAEALIAAAGMRRIDVDFAVPDMAAVWSGASLPTMWHGMHAYWPQIRELLTDEVAALMARSEAFTIADAAAVDPLRKQLNESFADLFESVDLVLAATNPDDPYAAEGPGPTRVGEVDVEGLGNTGRLTMGMNITGVPAVSVPAGLSPRGMPIGMQIVGPRHSDALLLSVAALFERERPWPLVAPSARPA</sequence>
<evidence type="ECO:0000313" key="3">
    <source>
        <dbReference type="EMBL" id="SDG12693.1"/>
    </source>
</evidence>
<dbReference type="PANTHER" id="PTHR11895:SF7">
    <property type="entry name" value="GLUTAMYL-TRNA(GLN) AMIDOTRANSFERASE SUBUNIT A, MITOCHONDRIAL"/>
    <property type="match status" value="1"/>
</dbReference>
<dbReference type="Gene3D" id="3.90.1300.10">
    <property type="entry name" value="Amidase signature (AS) domain"/>
    <property type="match status" value="1"/>
</dbReference>
<protein>
    <submittedName>
        <fullName evidence="3">Aspartyl-tRNA(Asn)/glutamyl-tRNA(Gln) amidotransferase subunit A</fullName>
    </submittedName>
</protein>
<dbReference type="AlphaFoldDB" id="A0A1G7RPW8"/>
<dbReference type="InterPro" id="IPR020556">
    <property type="entry name" value="Amidase_CS"/>
</dbReference>
<reference evidence="4" key="1">
    <citation type="submission" date="2016-10" db="EMBL/GenBank/DDBJ databases">
        <authorList>
            <person name="Varghese N."/>
            <person name="Submissions S."/>
        </authorList>
    </citation>
    <scope>NUCLEOTIDE SEQUENCE [LARGE SCALE GENOMIC DNA]</scope>
    <source>
        <strain evidence="4">DSM 44268</strain>
    </source>
</reference>
<dbReference type="InterPro" id="IPR036928">
    <property type="entry name" value="AS_sf"/>
</dbReference>
<keyword evidence="3" id="KW-0808">Transferase</keyword>
<dbReference type="OrthoDB" id="182039at2"/>
<comment type="similarity">
    <text evidence="1">Belongs to the amidase family.</text>
</comment>
<dbReference type="GO" id="GO:0016740">
    <property type="term" value="F:transferase activity"/>
    <property type="evidence" value="ECO:0007669"/>
    <property type="project" value="UniProtKB-KW"/>
</dbReference>
<dbReference type="Pfam" id="PF01425">
    <property type="entry name" value="Amidase"/>
    <property type="match status" value="1"/>
</dbReference>
<evidence type="ECO:0000259" key="2">
    <source>
        <dbReference type="Pfam" id="PF01425"/>
    </source>
</evidence>
<dbReference type="STRING" id="1550231.SAMN05660662_0429"/>
<dbReference type="InterPro" id="IPR000120">
    <property type="entry name" value="Amidase"/>
</dbReference>
<dbReference type="SUPFAM" id="SSF75304">
    <property type="entry name" value="Amidase signature (AS) enzymes"/>
    <property type="match status" value="1"/>
</dbReference>
<gene>
    <name evidence="3" type="ORF">SAMN05660662_0429</name>
</gene>
<evidence type="ECO:0000313" key="4">
    <source>
        <dbReference type="Proteomes" id="UP000199406"/>
    </source>
</evidence>
<proteinExistence type="inferred from homology"/>
<dbReference type="RefSeq" id="WP_091771670.1">
    <property type="nucleotide sequence ID" value="NZ_FNBT01000012.1"/>
</dbReference>
<dbReference type="InterPro" id="IPR023631">
    <property type="entry name" value="Amidase_dom"/>
</dbReference>
<dbReference type="EMBL" id="FNBT01000012">
    <property type="protein sequence ID" value="SDG12693.1"/>
    <property type="molecule type" value="Genomic_DNA"/>
</dbReference>
<dbReference type="Proteomes" id="UP000199406">
    <property type="component" value="Unassembled WGS sequence"/>
</dbReference>
<accession>A0A1G7RPW8</accession>
<dbReference type="PANTHER" id="PTHR11895">
    <property type="entry name" value="TRANSAMIDASE"/>
    <property type="match status" value="1"/>
</dbReference>
<name>A0A1G7RPW8_9ACTN</name>
<feature type="domain" description="Amidase" evidence="2">
    <location>
        <begin position="25"/>
        <end position="443"/>
    </location>
</feature>